<dbReference type="InterPro" id="IPR050362">
    <property type="entry name" value="Cation-dep_OMT"/>
</dbReference>
<dbReference type="InterPro" id="IPR043675">
    <property type="entry name" value="TrmR_methyltr"/>
</dbReference>
<keyword evidence="2 4" id="KW-0808">Transferase</keyword>
<feature type="binding site" evidence="4">
    <location>
        <position position="49"/>
    </location>
    <ligand>
        <name>S-adenosyl-L-methionine</name>
        <dbReference type="ChEBI" id="CHEBI:59789"/>
    </ligand>
</feature>
<evidence type="ECO:0000313" key="6">
    <source>
        <dbReference type="Proteomes" id="UP000016057"/>
    </source>
</evidence>
<keyword evidence="3 4" id="KW-0949">S-adenosyl-L-methionine</keyword>
<feature type="binding site" evidence="4">
    <location>
        <position position="97"/>
    </location>
    <ligand>
        <name>S-adenosyl-L-methionine</name>
        <dbReference type="ChEBI" id="CHEBI:59789"/>
    </ligand>
</feature>
<dbReference type="eggNOG" id="COG4122">
    <property type="taxonomic scope" value="Bacteria"/>
</dbReference>
<dbReference type="Proteomes" id="UP000016057">
    <property type="component" value="Unassembled WGS sequence"/>
</dbReference>
<dbReference type="GO" id="GO:0016300">
    <property type="term" value="F:tRNA (uridine) methyltransferase activity"/>
    <property type="evidence" value="ECO:0007669"/>
    <property type="project" value="UniProtKB-UniRule"/>
</dbReference>
<comment type="function">
    <text evidence="4">Catalyzes the methylation of 5-hydroxyuridine (ho5U) to form 5-methoxyuridine (mo5U) at position 34 in tRNAs.</text>
</comment>
<protein>
    <recommendedName>
        <fullName evidence="4">tRNA 5-hydroxyuridine methyltransferase</fullName>
        <ecNumber evidence="4">2.1.1.-</ecNumber>
    </recommendedName>
    <alternativeName>
        <fullName evidence="4">ho5U methyltransferase</fullName>
    </alternativeName>
</protein>
<dbReference type="AlphaFoldDB" id="K8ZLE8"/>
<dbReference type="GO" id="GO:0008171">
    <property type="term" value="F:O-methyltransferase activity"/>
    <property type="evidence" value="ECO:0007669"/>
    <property type="project" value="InterPro"/>
</dbReference>
<evidence type="ECO:0000256" key="3">
    <source>
        <dbReference type="ARBA" id="ARBA00022691"/>
    </source>
</evidence>
<feature type="binding site" evidence="4">
    <location>
        <position position="79"/>
    </location>
    <ligand>
        <name>S-adenosyl-L-methionine</name>
        <dbReference type="ChEBI" id="CHEBI:59789"/>
    </ligand>
</feature>
<evidence type="ECO:0000313" key="5">
    <source>
        <dbReference type="EMBL" id="EKU27388.1"/>
    </source>
</evidence>
<evidence type="ECO:0000256" key="4">
    <source>
        <dbReference type="HAMAP-Rule" id="MF_02217"/>
    </source>
</evidence>
<keyword evidence="4" id="KW-0819">tRNA processing</keyword>
<name>K8ZLE8_9ENTE</name>
<keyword evidence="6" id="KW-1185">Reference proteome</keyword>
<comment type="subunit">
    <text evidence="4">Homodimer.</text>
</comment>
<evidence type="ECO:0000256" key="2">
    <source>
        <dbReference type="ARBA" id="ARBA00022679"/>
    </source>
</evidence>
<gene>
    <name evidence="4" type="primary">trmR</name>
    <name evidence="5" type="ORF">C683_0719</name>
</gene>
<sequence>MREIQKNEMMHRPIVDERVLQFMRTGQKPLTGYMREIQKEAQEEEIPVIPEETVVFLRFLFSQIQIREVLEIGAAIGFSSALMDQLMHQEGHVTTIDRFDYMIKKAKKNYEKYQLTDRITLLEGQAVDILPTLPSAHYDFLFMDSAKAKYIEFLPQCLRLVKTGGCIMIDDIFQGGTVFDPEETIRRGTRKIHRRLKELLEVVNEVEGLTSCVLPLGDGVMLITKEKDQVILPELRD</sequence>
<dbReference type="InterPro" id="IPR002935">
    <property type="entry name" value="SAM_O-MeTrfase"/>
</dbReference>
<comment type="similarity">
    <text evidence="4">Belongs to the class I-like SAM-binding methyltransferase superfamily. Cation-dependent O-methyltransferase family.</text>
</comment>
<proteinExistence type="inferred from homology"/>
<dbReference type="InterPro" id="IPR029063">
    <property type="entry name" value="SAM-dependent_MTases_sf"/>
</dbReference>
<dbReference type="SUPFAM" id="SSF53335">
    <property type="entry name" value="S-adenosyl-L-methionine-dependent methyltransferases"/>
    <property type="match status" value="1"/>
</dbReference>
<dbReference type="PANTHER" id="PTHR10509">
    <property type="entry name" value="O-METHYLTRANSFERASE-RELATED"/>
    <property type="match status" value="1"/>
</dbReference>
<reference evidence="5 6" key="1">
    <citation type="journal article" date="2013" name="Genome Announc.">
        <title>Draft Genome Sequence of Catellicoccus marimammalium, a Novel Species Commonly Found in Gull Feces.</title>
        <authorList>
            <person name="Weigand M.R."/>
            <person name="Ryu H."/>
            <person name="Bozcek L."/>
            <person name="Konstantinidis K.T."/>
            <person name="Santo Domingo J.W."/>
        </authorList>
    </citation>
    <scope>NUCLEOTIDE SEQUENCE [LARGE SCALE GENOMIC DNA]</scope>
    <source>
        <strain evidence="5 6">M35/04/3</strain>
    </source>
</reference>
<comment type="caution">
    <text evidence="4">Lacks conserved residue(s) required for the propagation of feature annotation.</text>
</comment>
<dbReference type="Pfam" id="PF01596">
    <property type="entry name" value="Methyltransf_3"/>
    <property type="match status" value="1"/>
</dbReference>
<accession>K8ZLE8</accession>
<dbReference type="GO" id="GO:0008757">
    <property type="term" value="F:S-adenosylmethionine-dependent methyltransferase activity"/>
    <property type="evidence" value="ECO:0007669"/>
    <property type="project" value="TreeGrafter"/>
</dbReference>
<dbReference type="PANTHER" id="PTHR10509:SF14">
    <property type="entry name" value="CAFFEOYL-COA O-METHYLTRANSFERASE 3-RELATED"/>
    <property type="match status" value="1"/>
</dbReference>
<comment type="caution">
    <text evidence="5">The sequence shown here is derived from an EMBL/GenBank/DDBJ whole genome shotgun (WGS) entry which is preliminary data.</text>
</comment>
<evidence type="ECO:0000256" key="1">
    <source>
        <dbReference type="ARBA" id="ARBA00022603"/>
    </source>
</evidence>
<dbReference type="EMBL" id="AMYT01000017">
    <property type="protein sequence ID" value="EKU27388.1"/>
    <property type="molecule type" value="Genomic_DNA"/>
</dbReference>
<dbReference type="Gene3D" id="3.40.50.150">
    <property type="entry name" value="Vaccinia Virus protein VP39"/>
    <property type="match status" value="1"/>
</dbReference>
<dbReference type="PROSITE" id="PS51682">
    <property type="entry name" value="SAM_OMT_I"/>
    <property type="match status" value="1"/>
</dbReference>
<organism evidence="5 6">
    <name type="scientific">Catellicoccus marimammalium M35/04/3</name>
    <dbReference type="NCBI Taxonomy" id="1234409"/>
    <lineage>
        <taxon>Bacteria</taxon>
        <taxon>Bacillati</taxon>
        <taxon>Bacillota</taxon>
        <taxon>Bacilli</taxon>
        <taxon>Lactobacillales</taxon>
        <taxon>Enterococcaceae</taxon>
        <taxon>Catellicoccus</taxon>
    </lineage>
</organism>
<keyword evidence="1 4" id="KW-0489">Methyltransferase</keyword>
<dbReference type="CDD" id="cd02440">
    <property type="entry name" value="AdoMet_MTases"/>
    <property type="match status" value="1"/>
</dbReference>
<dbReference type="HAMAP" id="MF_02217">
    <property type="entry name" value="TrmR_methyltr"/>
    <property type="match status" value="1"/>
</dbReference>
<comment type="catalytic activity">
    <reaction evidence="4">
        <text>5-hydroxyuridine(34) in tRNA + S-adenosyl-L-methionine = 5-methoxyuridine(34) in tRNA + S-adenosyl-L-homocysteine + H(+)</text>
        <dbReference type="Rhea" id="RHEA:60524"/>
        <dbReference type="Rhea" id="RHEA-COMP:13381"/>
        <dbReference type="Rhea" id="RHEA-COMP:15591"/>
        <dbReference type="ChEBI" id="CHEBI:15378"/>
        <dbReference type="ChEBI" id="CHEBI:57856"/>
        <dbReference type="ChEBI" id="CHEBI:59789"/>
        <dbReference type="ChEBI" id="CHEBI:136877"/>
        <dbReference type="ChEBI" id="CHEBI:143860"/>
    </reaction>
</comment>
<dbReference type="GO" id="GO:0030488">
    <property type="term" value="P:tRNA methylation"/>
    <property type="evidence" value="ECO:0007669"/>
    <property type="project" value="UniProtKB-UniRule"/>
</dbReference>
<feature type="binding site" evidence="4">
    <location>
        <position position="144"/>
    </location>
    <ligand>
        <name>S-adenosyl-L-methionine</name>
        <dbReference type="ChEBI" id="CHEBI:59789"/>
    </ligand>
</feature>
<dbReference type="EC" id="2.1.1.-" evidence="4"/>
<dbReference type="STRING" id="1234409.C683_0719"/>
<dbReference type="RefSeq" id="WP_009490106.1">
    <property type="nucleotide sequence ID" value="NZ_AMYT01000017.1"/>
</dbReference>